<organism evidence="1 2">
    <name type="scientific">Candidatus Caccosoma faecigallinarum</name>
    <dbReference type="NCBI Taxonomy" id="2840720"/>
    <lineage>
        <taxon>Bacteria</taxon>
        <taxon>Bacillati</taxon>
        <taxon>Bacillota</taxon>
        <taxon>Bacillota incertae sedis</taxon>
        <taxon>Candidatus Caccosoma</taxon>
    </lineage>
</organism>
<proteinExistence type="predicted"/>
<reference evidence="1" key="2">
    <citation type="journal article" date="2021" name="PeerJ">
        <title>Extensive microbial diversity within the chicken gut microbiome revealed by metagenomics and culture.</title>
        <authorList>
            <person name="Gilroy R."/>
            <person name="Ravi A."/>
            <person name="Getino M."/>
            <person name="Pursley I."/>
            <person name="Horton D.L."/>
            <person name="Alikhan N.F."/>
            <person name="Baker D."/>
            <person name="Gharbi K."/>
            <person name="Hall N."/>
            <person name="Watson M."/>
            <person name="Adriaenssens E.M."/>
            <person name="Foster-Nyarko E."/>
            <person name="Jarju S."/>
            <person name="Secka A."/>
            <person name="Antonio M."/>
            <person name="Oren A."/>
            <person name="Chaudhuri R.R."/>
            <person name="La Ragione R."/>
            <person name="Hildebrand F."/>
            <person name="Pallen M.J."/>
        </authorList>
    </citation>
    <scope>NUCLEOTIDE SEQUENCE</scope>
    <source>
        <strain evidence="1">14508</strain>
    </source>
</reference>
<dbReference type="AlphaFoldDB" id="A0A9D1G9F9"/>
<accession>A0A9D1G9F9</accession>
<dbReference type="EMBL" id="DVKI01000088">
    <property type="protein sequence ID" value="HIT17293.1"/>
    <property type="molecule type" value="Genomic_DNA"/>
</dbReference>
<evidence type="ECO:0000313" key="2">
    <source>
        <dbReference type="Proteomes" id="UP000886893"/>
    </source>
</evidence>
<dbReference type="Proteomes" id="UP000886893">
    <property type="component" value="Unassembled WGS sequence"/>
</dbReference>
<reference evidence="1" key="1">
    <citation type="submission" date="2020-10" db="EMBL/GenBank/DDBJ databases">
        <authorList>
            <person name="Gilroy R."/>
        </authorList>
    </citation>
    <scope>NUCLEOTIDE SEQUENCE</scope>
    <source>
        <strain evidence="1">14508</strain>
    </source>
</reference>
<gene>
    <name evidence="1" type="ORF">IAD04_02790</name>
</gene>
<feature type="non-terminal residue" evidence="1">
    <location>
        <position position="253"/>
    </location>
</feature>
<sequence length="253" mass="30411">MQSFIFDYYGYNVSEIVDSHFDYKGYRFTLISTTETDANIAKLDEFVTNLRQNFADDVVYFVKNRYNQYISLNESTSILLLTYKLSPIHLDALLKMHQIYYNFNQSRLNLNEIISLWEQRIDYLENQCLVILNFDNPSHKDLYEYVMYAIGMAENALQYLTDLRIDFKDPFIATLTHRRIKKLDKWEIFNPFNLIFDHSSRDLAELYRNDIIDLNQLLDLTKQYQYQIKDYQYLLARVLFPVSVFDVLEDIYL</sequence>
<protein>
    <submittedName>
        <fullName evidence="1">Uncharacterized protein</fullName>
    </submittedName>
</protein>
<evidence type="ECO:0000313" key="1">
    <source>
        <dbReference type="EMBL" id="HIT17293.1"/>
    </source>
</evidence>
<name>A0A9D1G9F9_9FIRM</name>
<comment type="caution">
    <text evidence="1">The sequence shown here is derived from an EMBL/GenBank/DDBJ whole genome shotgun (WGS) entry which is preliminary data.</text>
</comment>